<keyword evidence="1" id="KW-0812">Transmembrane</keyword>
<comment type="caution">
    <text evidence="2">The sequence shown here is derived from an EMBL/GenBank/DDBJ whole genome shotgun (WGS) entry which is preliminary data.</text>
</comment>
<dbReference type="Proteomes" id="UP001304461">
    <property type="component" value="Unassembled WGS sequence"/>
</dbReference>
<evidence type="ECO:0000313" key="2">
    <source>
        <dbReference type="EMBL" id="MEA5391447.1"/>
    </source>
</evidence>
<accession>A0ABU5RUI6</accession>
<evidence type="ECO:0000313" key="3">
    <source>
        <dbReference type="Proteomes" id="UP001304461"/>
    </source>
</evidence>
<reference evidence="2 3" key="1">
    <citation type="submission" date="2023-12" db="EMBL/GenBank/DDBJ databases">
        <title>Baltic Sea Cyanobacteria.</title>
        <authorList>
            <person name="Delbaje E."/>
            <person name="Fewer D.P."/>
            <person name="Shishido T.K."/>
        </authorList>
    </citation>
    <scope>NUCLEOTIDE SEQUENCE [LARGE SCALE GENOMIC DNA]</scope>
    <source>
        <strain evidence="2 3">UHCC 0139</strain>
    </source>
</reference>
<keyword evidence="3" id="KW-1185">Reference proteome</keyword>
<organism evidence="2 3">
    <name type="scientific">Cyanobium gracile UHCC 0139</name>
    <dbReference type="NCBI Taxonomy" id="3110308"/>
    <lineage>
        <taxon>Bacteria</taxon>
        <taxon>Bacillati</taxon>
        <taxon>Cyanobacteriota</taxon>
        <taxon>Cyanophyceae</taxon>
        <taxon>Synechococcales</taxon>
        <taxon>Prochlorococcaceae</taxon>
        <taxon>Cyanobium</taxon>
    </lineage>
</organism>
<sequence length="185" mass="19788">MTPRGNPEQVFAAIAMPTLHRHRSGERGFVLPLAMGASLVLLLGSLSAHTVSLQTRLQGIREQQQRRAEDRLASAGQQLLAALHRSHPCLLELPLPQWDVQGLACAPAQAIADLRQGQVLGGSYRLVAWRPELQPAELQLELAAAGGQPARQGAFTVQLAPAQPPAQPQPLISDVRLVGLRGVAP</sequence>
<feature type="transmembrane region" description="Helical" evidence="1">
    <location>
        <begin position="29"/>
        <end position="48"/>
    </location>
</feature>
<keyword evidence="1" id="KW-0472">Membrane</keyword>
<gene>
    <name evidence="2" type="ORF">VB738_09265</name>
</gene>
<proteinExistence type="predicted"/>
<keyword evidence="1" id="KW-1133">Transmembrane helix</keyword>
<name>A0ABU5RUI6_9CYAN</name>
<dbReference type="EMBL" id="JAYGHX010000005">
    <property type="protein sequence ID" value="MEA5391447.1"/>
    <property type="molecule type" value="Genomic_DNA"/>
</dbReference>
<protein>
    <submittedName>
        <fullName evidence="2">Uncharacterized protein</fullName>
    </submittedName>
</protein>
<evidence type="ECO:0000256" key="1">
    <source>
        <dbReference type="SAM" id="Phobius"/>
    </source>
</evidence>
<dbReference type="RefSeq" id="WP_323305481.1">
    <property type="nucleotide sequence ID" value="NZ_JAYGHX010000005.1"/>
</dbReference>